<dbReference type="Gene3D" id="4.10.1080.10">
    <property type="entry name" value="TSP type-3 repeat"/>
    <property type="match status" value="1"/>
</dbReference>
<gene>
    <name evidence="3" type="ORF">SAMN04487992_110126</name>
</gene>
<evidence type="ECO:0000259" key="1">
    <source>
        <dbReference type="Pfam" id="PF01345"/>
    </source>
</evidence>
<dbReference type="GO" id="GO:0005509">
    <property type="term" value="F:calcium ion binding"/>
    <property type="evidence" value="ECO:0007669"/>
    <property type="project" value="InterPro"/>
</dbReference>
<dbReference type="InterPro" id="IPR047589">
    <property type="entry name" value="DUF11_rpt"/>
</dbReference>
<dbReference type="Proteomes" id="UP000182114">
    <property type="component" value="Unassembled WGS sequence"/>
</dbReference>
<evidence type="ECO:0000313" key="4">
    <source>
        <dbReference type="Proteomes" id="UP000182114"/>
    </source>
</evidence>
<keyword evidence="4" id="KW-1185">Reference proteome</keyword>
<dbReference type="InterPro" id="IPR028974">
    <property type="entry name" value="TSP_type-3_rpt"/>
</dbReference>
<dbReference type="InterPro" id="IPR035234">
    <property type="entry name" value="IgGFc-bd_N"/>
</dbReference>
<dbReference type="AlphaFoldDB" id="A0A1G7JWI2"/>
<organism evidence="3 4">
    <name type="scientific">Cellulophaga baltica</name>
    <dbReference type="NCBI Taxonomy" id="76594"/>
    <lineage>
        <taxon>Bacteria</taxon>
        <taxon>Pseudomonadati</taxon>
        <taxon>Bacteroidota</taxon>
        <taxon>Flavobacteriia</taxon>
        <taxon>Flavobacteriales</taxon>
        <taxon>Flavobacteriaceae</taxon>
        <taxon>Cellulophaga</taxon>
    </lineage>
</organism>
<protein>
    <submittedName>
        <fullName evidence="3">Conserved repeat domain-containing protein</fullName>
    </submittedName>
</protein>
<feature type="domain" description="IgGFc-binding protein N-terminal" evidence="2">
    <location>
        <begin position="111"/>
        <end position="425"/>
    </location>
</feature>
<sequence>MHYLPPLKQGSNNSAVKDQVIYLSTPETTAFTVNAYIGTATTPAASFSISNINPGVYTLPDGDNDITMVKNDNTGVVISNSGLRFETLGGQKFYVNYRGTSSAQATSLTSKGRQALGTKFKWGGAPNYATTSEITTSLGIMATEDNTVVDITGYDPNCEFRLQNNRGGITSNTLQITLNKNQSFVLEAYTNQTSANIDGWLGASIASTKNIAISNGGLNYGVVASSSGSRDAGIDQPVPENKLGKEYVFIRGNGRDDTEFPILIGTQNNTEIFVNGATTPIATINNGDYFIVPGTNYSSSTPGANMLVTTSKDAYAYQNLAGSSGVQTIGLNFVAPVNCLLPDNMDNIPDITNAAGTTLTGGITIIASTTTPNNNITVTDGSGTVTLPAPLAVAGSSDWKTFYLANLTGNVKVQSSGPIAVGFFGVNANRGIAGYFSGFDTVPEVGLVVTGGGCLPGSDIQITSGTYDSYQWYGDGTLIPGAIFSSYTPTTAGDYYVKVRKGTCTYDSQPLSAYYCDPDIVIKKTADKSEVLEGESVTFKITIESFGKDPVTNIVVTDVMPPGFTLVSANPTVGSWANPNWNLGTLNAGSLESITIVATANELPSNVESETVTNTATHTQNQTDRNYTADSPTATVTVHNDTDLDGIIDSDDLDDDNDGILDTVECASAGGTNVVFNGDFSSWYYNGWTPDGSNWQEPNPGLFAFYEEYNTGTKPLYQNLTVVSGTAYILSFEVGTVSTYLNSSTLRVYLGGVLVYSKLSDQMSIENGGDTAHTGGGNLSNTAILSIPFTATSNSAQLRFEGVSTAQPHDEFFLDNISLIPSNACADSDGDGIFDRVDLDSDGDGCSDANEAYNNANADGGDGGQYGSGTPAVNSNGTVIAAAYTLPADTNTNGIYEFQEAGAAPNINAQPINQTVFVGANATFNTTATNVSTYQWQVSTDSGSTFSNISNGTDYFGAQTSSLSVLNTDLTKNGFLYRVILTNANYICDETTSTNALLSVKVKTVITNRRITYRVNKN</sequence>
<dbReference type="InterPro" id="IPR001434">
    <property type="entry name" value="OmcB-like_DUF11"/>
</dbReference>
<dbReference type="SUPFAM" id="SSF103647">
    <property type="entry name" value="TSP type-3 repeat"/>
    <property type="match status" value="1"/>
</dbReference>
<proteinExistence type="predicted"/>
<evidence type="ECO:0000313" key="3">
    <source>
        <dbReference type="EMBL" id="SDF28879.1"/>
    </source>
</evidence>
<dbReference type="eggNOG" id="COG2373">
    <property type="taxonomic scope" value="Bacteria"/>
</dbReference>
<feature type="domain" description="DUF11" evidence="1">
    <location>
        <begin position="519"/>
        <end position="636"/>
    </location>
</feature>
<reference evidence="4" key="1">
    <citation type="submission" date="2016-10" db="EMBL/GenBank/DDBJ databases">
        <authorList>
            <person name="Varghese N."/>
            <person name="Submissions S."/>
        </authorList>
    </citation>
    <scope>NUCLEOTIDE SEQUENCE [LARGE SCALE GENOMIC DNA]</scope>
    <source>
        <strain evidence="4">DSM 24729</strain>
    </source>
</reference>
<evidence type="ECO:0000259" key="2">
    <source>
        <dbReference type="Pfam" id="PF17517"/>
    </source>
</evidence>
<dbReference type="Pfam" id="PF01345">
    <property type="entry name" value="DUF11"/>
    <property type="match status" value="1"/>
</dbReference>
<dbReference type="EMBL" id="FNBD01000010">
    <property type="protein sequence ID" value="SDF28879.1"/>
    <property type="molecule type" value="Genomic_DNA"/>
</dbReference>
<accession>A0A1G7JWI2</accession>
<name>A0A1G7JWI2_9FLAO</name>
<dbReference type="NCBIfam" id="TIGR01451">
    <property type="entry name" value="B_ant_repeat"/>
    <property type="match status" value="1"/>
</dbReference>
<dbReference type="Pfam" id="PF17517">
    <property type="entry name" value="IgGFc_binding"/>
    <property type="match status" value="1"/>
</dbReference>